<dbReference type="RefSeq" id="WP_081969129.1">
    <property type="nucleotide sequence ID" value="NZ_FNNA01000001.1"/>
</dbReference>
<organism evidence="1 2">
    <name type="scientific">Paracoccus sanguinis</name>
    <dbReference type="NCBI Taxonomy" id="1545044"/>
    <lineage>
        <taxon>Bacteria</taxon>
        <taxon>Pseudomonadati</taxon>
        <taxon>Pseudomonadota</taxon>
        <taxon>Alphaproteobacteria</taxon>
        <taxon>Rhodobacterales</taxon>
        <taxon>Paracoccaceae</taxon>
        <taxon>Paracoccus</taxon>
    </lineage>
</organism>
<dbReference type="OrthoDB" id="275223at2"/>
<accession>A0A1H2TUY2</accession>
<dbReference type="InterPro" id="IPR009200">
    <property type="entry name" value="DUF1269_membrane"/>
</dbReference>
<name>A0A1H2TUY2_9RHOB</name>
<gene>
    <name evidence="1" type="ORF">SAMN05444276_1011086</name>
</gene>
<protein>
    <submittedName>
        <fullName evidence="1">Uncharacterized membrane protein</fullName>
    </submittedName>
</protein>
<sequence>MSQLIVIGFDSEADAFALRDELAKAQKEYLLKLEDAVVVTRPTEGEYQLHQALNLTSAGALGGGFWGGLIGLLFLNPLAGAAIGAGAGALAGSATDYGIPDDFIRQIGKTVPLGSGAVFILAQDFNLDKLLPRLEKYGSRARVIQTSMSNADEERLRHTLGAAGWPAASAAAHGAGATGGAPVGGAATVAAEAGPMPDVGVASAGHHPVPPEKL</sequence>
<evidence type="ECO:0000313" key="2">
    <source>
        <dbReference type="Proteomes" id="UP000182944"/>
    </source>
</evidence>
<dbReference type="Pfam" id="PF06897">
    <property type="entry name" value="DUF1269"/>
    <property type="match status" value="1"/>
</dbReference>
<dbReference type="Proteomes" id="UP000182944">
    <property type="component" value="Unassembled WGS sequence"/>
</dbReference>
<keyword evidence="2" id="KW-1185">Reference proteome</keyword>
<dbReference type="AlphaFoldDB" id="A0A1H2TUY2"/>
<dbReference type="STRING" id="1545044.SAMN05444276_1011086"/>
<evidence type="ECO:0000313" key="1">
    <source>
        <dbReference type="EMBL" id="SDW47703.1"/>
    </source>
</evidence>
<reference evidence="2" key="1">
    <citation type="submission" date="2016-10" db="EMBL/GenBank/DDBJ databases">
        <authorList>
            <person name="Varghese N."/>
            <person name="Submissions S."/>
        </authorList>
    </citation>
    <scope>NUCLEOTIDE SEQUENCE [LARGE SCALE GENOMIC DNA]</scope>
    <source>
        <strain evidence="2">DSM 29303</strain>
    </source>
</reference>
<proteinExistence type="predicted"/>
<dbReference type="EMBL" id="FNNA01000001">
    <property type="protein sequence ID" value="SDW47703.1"/>
    <property type="molecule type" value="Genomic_DNA"/>
</dbReference>